<sequence>MTTLPPRPQLKLSPPARPSHRKTHIHRRTTTTDTHRPTKRTHTHLHTQIDQP</sequence>
<accession>A0A0E9S9M0</accession>
<proteinExistence type="predicted"/>
<feature type="compositionally biased region" description="Basic residues" evidence="1">
    <location>
        <begin position="18"/>
        <end position="29"/>
    </location>
</feature>
<protein>
    <submittedName>
        <fullName evidence="2">Uncharacterized protein</fullName>
    </submittedName>
</protein>
<dbReference type="AlphaFoldDB" id="A0A0E9S9M0"/>
<reference evidence="2" key="2">
    <citation type="journal article" date="2015" name="Fish Shellfish Immunol.">
        <title>Early steps in the European eel (Anguilla anguilla)-Vibrio vulnificus interaction in the gills: Role of the RtxA13 toxin.</title>
        <authorList>
            <person name="Callol A."/>
            <person name="Pajuelo D."/>
            <person name="Ebbesson L."/>
            <person name="Teles M."/>
            <person name="MacKenzie S."/>
            <person name="Amaro C."/>
        </authorList>
    </citation>
    <scope>NUCLEOTIDE SEQUENCE</scope>
</reference>
<reference evidence="2" key="1">
    <citation type="submission" date="2014-11" db="EMBL/GenBank/DDBJ databases">
        <authorList>
            <person name="Amaro Gonzalez C."/>
        </authorList>
    </citation>
    <scope>NUCLEOTIDE SEQUENCE</scope>
</reference>
<evidence type="ECO:0000256" key="1">
    <source>
        <dbReference type="SAM" id="MobiDB-lite"/>
    </source>
</evidence>
<evidence type="ECO:0000313" key="2">
    <source>
        <dbReference type="EMBL" id="JAH38104.1"/>
    </source>
</evidence>
<organism evidence="2">
    <name type="scientific">Anguilla anguilla</name>
    <name type="common">European freshwater eel</name>
    <name type="synonym">Muraena anguilla</name>
    <dbReference type="NCBI Taxonomy" id="7936"/>
    <lineage>
        <taxon>Eukaryota</taxon>
        <taxon>Metazoa</taxon>
        <taxon>Chordata</taxon>
        <taxon>Craniata</taxon>
        <taxon>Vertebrata</taxon>
        <taxon>Euteleostomi</taxon>
        <taxon>Actinopterygii</taxon>
        <taxon>Neopterygii</taxon>
        <taxon>Teleostei</taxon>
        <taxon>Anguilliformes</taxon>
        <taxon>Anguillidae</taxon>
        <taxon>Anguilla</taxon>
    </lineage>
</organism>
<name>A0A0E9S9M0_ANGAN</name>
<feature type="region of interest" description="Disordered" evidence="1">
    <location>
        <begin position="1"/>
        <end position="52"/>
    </location>
</feature>
<dbReference type="EMBL" id="GBXM01070473">
    <property type="protein sequence ID" value="JAH38104.1"/>
    <property type="molecule type" value="Transcribed_RNA"/>
</dbReference>